<evidence type="ECO:0000313" key="2">
    <source>
        <dbReference type="EMBL" id="AQM56932.1"/>
    </source>
</evidence>
<feature type="chain" id="PRO_5013021215" evidence="1">
    <location>
        <begin position="31"/>
        <end position="364"/>
    </location>
</feature>
<dbReference type="SUPFAM" id="SSF56973">
    <property type="entry name" value="Aerolisin/ETX pore-forming domain"/>
    <property type="match status" value="1"/>
</dbReference>
<dbReference type="Pfam" id="PF03318">
    <property type="entry name" value="ETX_MTX2"/>
    <property type="match status" value="1"/>
</dbReference>
<dbReference type="EMBL" id="KY420184">
    <property type="protein sequence ID" value="AQM56932.1"/>
    <property type="molecule type" value="Genomic_DNA"/>
</dbReference>
<accession>A0A1Q1NKL4</accession>
<reference evidence="2" key="1">
    <citation type="submission" date="2016-12" db="EMBL/GenBank/DDBJ databases">
        <authorList>
            <person name="Song W.-J."/>
            <person name="Kurnit D.M."/>
        </authorList>
    </citation>
    <scope>NUCLEOTIDE SEQUENCE</scope>
    <source>
        <strain evidence="2">E-SE10.2</strain>
    </source>
</reference>
<evidence type="ECO:0000256" key="1">
    <source>
        <dbReference type="SAM" id="SignalP"/>
    </source>
</evidence>
<sequence>MKYKPSKIAMCTLAAVMLSTIATPSISVFAAETTSSHAVTNQQPITQRAESYIDIVHNRIKQRDIESKMTGKSINMQEQIIDGWFLARFWIFKDQNNSHQTNRFISWFKDNLASPGGYDSIAEQMGLKVAALNDMNISNVNYTSKTGDTIYNGVSELKNITGTTQKMKTDSFQRDYTKSQSTSITNGLQLGFKVSAKGIVALAGADFEASVNYNLSTTATETNTISDKFTVPSQEVTLAPGHKAIVKHSLKKMVYSGTHDLKGDLTITFNDKDLVQKFIYPNYKAIDLSNIRKAMTEIDEWNHVKPTDFYQLVGNKNYIKNGDTLYIETPAKFTLNGGNPYYTATFTEYDENGNQVKTKRLNNK</sequence>
<dbReference type="CDD" id="cd20223">
    <property type="entry name" value="PFM_epsilon-toxin-like"/>
    <property type="match status" value="1"/>
</dbReference>
<protein>
    <submittedName>
        <fullName evidence="2">Sip1A-like protein</fullName>
    </submittedName>
</protein>
<proteinExistence type="predicted"/>
<dbReference type="InterPro" id="IPR004991">
    <property type="entry name" value="Aerolysin-like"/>
</dbReference>
<feature type="signal peptide" evidence="1">
    <location>
        <begin position="1"/>
        <end position="30"/>
    </location>
</feature>
<organism evidence="2">
    <name type="scientific">Bacillus thuringiensis</name>
    <dbReference type="NCBI Taxonomy" id="1428"/>
    <lineage>
        <taxon>Bacteria</taxon>
        <taxon>Bacillati</taxon>
        <taxon>Bacillota</taxon>
        <taxon>Bacilli</taxon>
        <taxon>Bacillales</taxon>
        <taxon>Bacillaceae</taxon>
        <taxon>Bacillus</taxon>
        <taxon>Bacillus cereus group</taxon>
    </lineage>
</organism>
<dbReference type="AlphaFoldDB" id="A0A1Q1NKL4"/>
<keyword evidence="1" id="KW-0732">Signal</keyword>
<dbReference type="Gene3D" id="2.170.15.10">
    <property type="entry name" value="Proaerolysin, chain A, domain 3"/>
    <property type="match status" value="1"/>
</dbReference>
<name>A0A1Q1NKL4_BACTU</name>